<evidence type="ECO:0000256" key="6">
    <source>
        <dbReference type="ARBA" id="ARBA00032829"/>
    </source>
</evidence>
<keyword evidence="2" id="KW-0645">Protease</keyword>
<protein>
    <recommendedName>
        <fullName evidence="6">Dipeptidyl-peptidase V</fullName>
    </recommendedName>
</protein>
<dbReference type="PANTHER" id="PTHR42776">
    <property type="entry name" value="SERINE PEPTIDASE S9 FAMILY MEMBER"/>
    <property type="match status" value="1"/>
</dbReference>
<organism evidence="8 9">
    <name type="scientific">Podospora didyma</name>
    <dbReference type="NCBI Taxonomy" id="330526"/>
    <lineage>
        <taxon>Eukaryota</taxon>
        <taxon>Fungi</taxon>
        <taxon>Dikarya</taxon>
        <taxon>Ascomycota</taxon>
        <taxon>Pezizomycotina</taxon>
        <taxon>Sordariomycetes</taxon>
        <taxon>Sordariomycetidae</taxon>
        <taxon>Sordariales</taxon>
        <taxon>Podosporaceae</taxon>
        <taxon>Podospora</taxon>
    </lineage>
</organism>
<dbReference type="EMBL" id="JAULSW010000002">
    <property type="protein sequence ID" value="KAK3389356.1"/>
    <property type="molecule type" value="Genomic_DNA"/>
</dbReference>
<dbReference type="InterPro" id="IPR001375">
    <property type="entry name" value="Peptidase_S9_cat"/>
</dbReference>
<dbReference type="GO" id="GO:0006508">
    <property type="term" value="P:proteolysis"/>
    <property type="evidence" value="ECO:0007669"/>
    <property type="project" value="UniProtKB-KW"/>
</dbReference>
<dbReference type="Proteomes" id="UP001285441">
    <property type="component" value="Unassembled WGS sequence"/>
</dbReference>
<keyword evidence="3" id="KW-0732">Signal</keyword>
<keyword evidence="9" id="KW-1185">Reference proteome</keyword>
<comment type="caution">
    <text evidence="8">The sequence shown here is derived from an EMBL/GenBank/DDBJ whole genome shotgun (WGS) entry which is preliminary data.</text>
</comment>
<evidence type="ECO:0000256" key="5">
    <source>
        <dbReference type="ARBA" id="ARBA00022825"/>
    </source>
</evidence>
<dbReference type="PANTHER" id="PTHR42776:SF13">
    <property type="entry name" value="DIPEPTIDYL-PEPTIDASE 5"/>
    <property type="match status" value="1"/>
</dbReference>
<dbReference type="Gene3D" id="3.40.50.1820">
    <property type="entry name" value="alpha/beta hydrolase"/>
    <property type="match status" value="1"/>
</dbReference>
<feature type="domain" description="Peptidase S9 prolyl oligopeptidase catalytic" evidence="7">
    <location>
        <begin position="483"/>
        <end position="698"/>
    </location>
</feature>
<sequence length="704" mass="78505">MVIKHPFTPETFLTLPRRGVIVPNETGTAGLYSVSTHEFGKGTKKEWRVMRLDTGTSTQLIEDDKVHDVNWFPGSNGTQVVWLKSADKGVTQLVLSDAEPSLESEVSYVVAEFDAPVQHLKLHALEDGSIAFALVGLIGEDGDLYNEATAAKAPSTARIYDTPRVREWDTYVKPQKYGIFYSKLVRGDDDKWFVASRLHNCLRDTDLEAPAGMYEPQGPEDNFDISHQGIVFVARDPIPSKLQYSDASDVYFVPVESWVDTMLYSPTNLTAESEPALGIASSPRFSPNGNMIAFLKSYYANQADTRLMMGHVSSLTSFDVFKFIISSPWELVPSSFEFTPNGEYFLITADDCGRRSLFELELRRDAKPKLLVRSPSVQGVSVLHDGSDDLQVLVSSSSIVESSVYTIVDTTQKLEPRVVSAVTKHGTKLGLSHSQVSDIWFEGSNESCVHAWVIKPSNFDKSKKYPVILQIHGGPMDATRDEWHWRWNSGLWAEQGYVVVAPNFTGSVGYGVPFSAGIFGEWGGRPYQDLVNCMHYLSKIPYIDMDRAVAAGGSYGGYMISWILGQPLAQKFKALICHDLCFDLRMTCLMSDETGGINDFGGPGFPWSNAETLEKWNPARPELLRTWKSAPPTLVIHSDKDFRCPVTDGLAMFRTLQGLGVPSRLLNFPDENHFVLNPENSLVWHQTVFDWIEKWVGKGPTECT</sequence>
<reference evidence="8" key="1">
    <citation type="journal article" date="2023" name="Mol. Phylogenet. Evol.">
        <title>Genome-scale phylogeny and comparative genomics of the fungal order Sordariales.</title>
        <authorList>
            <person name="Hensen N."/>
            <person name="Bonometti L."/>
            <person name="Westerberg I."/>
            <person name="Brannstrom I.O."/>
            <person name="Guillou S."/>
            <person name="Cros-Aarteil S."/>
            <person name="Calhoun S."/>
            <person name="Haridas S."/>
            <person name="Kuo A."/>
            <person name="Mondo S."/>
            <person name="Pangilinan J."/>
            <person name="Riley R."/>
            <person name="LaButti K."/>
            <person name="Andreopoulos B."/>
            <person name="Lipzen A."/>
            <person name="Chen C."/>
            <person name="Yan M."/>
            <person name="Daum C."/>
            <person name="Ng V."/>
            <person name="Clum A."/>
            <person name="Steindorff A."/>
            <person name="Ohm R.A."/>
            <person name="Martin F."/>
            <person name="Silar P."/>
            <person name="Natvig D.O."/>
            <person name="Lalanne C."/>
            <person name="Gautier V."/>
            <person name="Ament-Velasquez S.L."/>
            <person name="Kruys A."/>
            <person name="Hutchinson M.I."/>
            <person name="Powell A.J."/>
            <person name="Barry K."/>
            <person name="Miller A.N."/>
            <person name="Grigoriev I.V."/>
            <person name="Debuchy R."/>
            <person name="Gladieux P."/>
            <person name="Hiltunen Thoren M."/>
            <person name="Johannesson H."/>
        </authorList>
    </citation>
    <scope>NUCLEOTIDE SEQUENCE</scope>
    <source>
        <strain evidence="8">CBS 232.78</strain>
    </source>
</reference>
<dbReference type="SUPFAM" id="SSF53474">
    <property type="entry name" value="alpha/beta-Hydrolases"/>
    <property type="match status" value="1"/>
</dbReference>
<gene>
    <name evidence="8" type="ORF">B0H63DRAFT_463487</name>
</gene>
<keyword evidence="4" id="KW-0378">Hydrolase</keyword>
<evidence type="ECO:0000256" key="4">
    <source>
        <dbReference type="ARBA" id="ARBA00022801"/>
    </source>
</evidence>
<evidence type="ECO:0000256" key="2">
    <source>
        <dbReference type="ARBA" id="ARBA00022670"/>
    </source>
</evidence>
<evidence type="ECO:0000313" key="9">
    <source>
        <dbReference type="Proteomes" id="UP001285441"/>
    </source>
</evidence>
<dbReference type="FunFam" id="3.40.50.1820:FF:000028">
    <property type="entry name" value="S9 family peptidase"/>
    <property type="match status" value="1"/>
</dbReference>
<evidence type="ECO:0000259" key="7">
    <source>
        <dbReference type="Pfam" id="PF00326"/>
    </source>
</evidence>
<name>A0AAE0NXB0_9PEZI</name>
<dbReference type="InterPro" id="IPR029058">
    <property type="entry name" value="AB_hydrolase_fold"/>
</dbReference>
<evidence type="ECO:0000313" key="8">
    <source>
        <dbReference type="EMBL" id="KAK3389356.1"/>
    </source>
</evidence>
<accession>A0AAE0NXB0</accession>
<comment type="similarity">
    <text evidence="1">Belongs to the peptidase S9C family.</text>
</comment>
<reference evidence="8" key="2">
    <citation type="submission" date="2023-06" db="EMBL/GenBank/DDBJ databases">
        <authorList>
            <consortium name="Lawrence Berkeley National Laboratory"/>
            <person name="Haridas S."/>
            <person name="Hensen N."/>
            <person name="Bonometti L."/>
            <person name="Westerberg I."/>
            <person name="Brannstrom I.O."/>
            <person name="Guillou S."/>
            <person name="Cros-Aarteil S."/>
            <person name="Calhoun S."/>
            <person name="Kuo A."/>
            <person name="Mondo S."/>
            <person name="Pangilinan J."/>
            <person name="Riley R."/>
            <person name="LaButti K."/>
            <person name="Andreopoulos B."/>
            <person name="Lipzen A."/>
            <person name="Chen C."/>
            <person name="Yanf M."/>
            <person name="Daum C."/>
            <person name="Ng V."/>
            <person name="Clum A."/>
            <person name="Steindorff A."/>
            <person name="Ohm R."/>
            <person name="Martin F."/>
            <person name="Silar P."/>
            <person name="Natvig D."/>
            <person name="Lalanne C."/>
            <person name="Gautier V."/>
            <person name="Ament-velasquez S.L."/>
            <person name="Kruys A."/>
            <person name="Hutchinson M.I."/>
            <person name="Powell A.J."/>
            <person name="Barry K."/>
            <person name="Miller A.N."/>
            <person name="Grigoriev I.V."/>
            <person name="Debuchy R."/>
            <person name="Gladieux P."/>
            <person name="Thoren M.H."/>
            <person name="Johannesson H."/>
        </authorList>
    </citation>
    <scope>NUCLEOTIDE SEQUENCE</scope>
    <source>
        <strain evidence="8">CBS 232.78</strain>
    </source>
</reference>
<proteinExistence type="inferred from homology"/>
<keyword evidence="5" id="KW-0720">Serine protease</keyword>
<evidence type="ECO:0000256" key="3">
    <source>
        <dbReference type="ARBA" id="ARBA00022729"/>
    </source>
</evidence>
<dbReference type="GO" id="GO:0004252">
    <property type="term" value="F:serine-type endopeptidase activity"/>
    <property type="evidence" value="ECO:0007669"/>
    <property type="project" value="TreeGrafter"/>
</dbReference>
<evidence type="ECO:0000256" key="1">
    <source>
        <dbReference type="ARBA" id="ARBA00010040"/>
    </source>
</evidence>
<dbReference type="Pfam" id="PF00326">
    <property type="entry name" value="Peptidase_S9"/>
    <property type="match status" value="1"/>
</dbReference>
<dbReference type="SUPFAM" id="SSF82171">
    <property type="entry name" value="DPP6 N-terminal domain-like"/>
    <property type="match status" value="1"/>
</dbReference>
<dbReference type="AlphaFoldDB" id="A0AAE0NXB0"/>